<dbReference type="InterPro" id="IPR016024">
    <property type="entry name" value="ARM-type_fold"/>
</dbReference>
<feature type="compositionally biased region" description="Polar residues" evidence="8">
    <location>
        <begin position="58"/>
        <end position="67"/>
    </location>
</feature>
<dbReference type="SUPFAM" id="SSF50729">
    <property type="entry name" value="PH domain-like"/>
    <property type="match status" value="1"/>
</dbReference>
<dbReference type="Gene3D" id="2.30.29.30">
    <property type="entry name" value="Pleckstrin-homology domain (PH domain)/Phosphotyrosine-binding domain (PTB)"/>
    <property type="match status" value="1"/>
</dbReference>
<feature type="compositionally biased region" description="Gly residues" evidence="8">
    <location>
        <begin position="20"/>
        <end position="29"/>
    </location>
</feature>
<feature type="compositionally biased region" description="Low complexity" evidence="8">
    <location>
        <begin position="1344"/>
        <end position="1357"/>
    </location>
</feature>
<dbReference type="Gene3D" id="2.130.10.10">
    <property type="entry name" value="YVTN repeat-like/Quinoprotein amine dehydrogenase"/>
    <property type="match status" value="1"/>
</dbReference>
<dbReference type="Pfam" id="PF01363">
    <property type="entry name" value="FYVE"/>
    <property type="match status" value="1"/>
</dbReference>
<feature type="domain" description="BEACH-type PH" evidence="11">
    <location>
        <begin position="2625"/>
        <end position="2752"/>
    </location>
</feature>
<feature type="region of interest" description="Disordered" evidence="8">
    <location>
        <begin position="1336"/>
        <end position="1357"/>
    </location>
</feature>
<dbReference type="InterPro" id="IPR023362">
    <property type="entry name" value="PH-BEACH_dom"/>
</dbReference>
<dbReference type="PANTHER" id="PTHR46108">
    <property type="entry name" value="BLUE CHEESE"/>
    <property type="match status" value="1"/>
</dbReference>
<dbReference type="eggNOG" id="KOG1786">
    <property type="taxonomic scope" value="Eukaryota"/>
</dbReference>
<gene>
    <name evidence="12" type="ORF">AMSG_02414</name>
</gene>
<dbReference type="PROSITE" id="PS51783">
    <property type="entry name" value="PH_BEACH"/>
    <property type="match status" value="1"/>
</dbReference>
<evidence type="ECO:0000313" key="13">
    <source>
        <dbReference type="Proteomes" id="UP000054408"/>
    </source>
</evidence>
<feature type="domain" description="FYVE-type" evidence="9">
    <location>
        <begin position="3439"/>
        <end position="3498"/>
    </location>
</feature>
<reference evidence="12 13" key="1">
    <citation type="submission" date="2010-05" db="EMBL/GenBank/DDBJ databases">
        <title>The Genome Sequence of Thecamonas trahens ATCC 50062.</title>
        <authorList>
            <consortium name="The Broad Institute Genome Sequencing Platform"/>
            <person name="Russ C."/>
            <person name="Cuomo C."/>
            <person name="Shea T."/>
            <person name="Young S.K."/>
            <person name="Zeng Q."/>
            <person name="Koehrsen M."/>
            <person name="Haas B."/>
            <person name="Borodovsky M."/>
            <person name="Guigo R."/>
            <person name="Alvarado L."/>
            <person name="Berlin A."/>
            <person name="Bochicchio J."/>
            <person name="Borenstein D."/>
            <person name="Chapman S."/>
            <person name="Chen Z."/>
            <person name="Freedman E."/>
            <person name="Gellesch M."/>
            <person name="Goldberg J."/>
            <person name="Griggs A."/>
            <person name="Gujja S."/>
            <person name="Heilman E."/>
            <person name="Heiman D."/>
            <person name="Hepburn T."/>
            <person name="Howarth C."/>
            <person name="Jen D."/>
            <person name="Larson L."/>
            <person name="Mehta T."/>
            <person name="Park D."/>
            <person name="Pearson M."/>
            <person name="Roberts A."/>
            <person name="Saif S."/>
            <person name="Shenoy N."/>
            <person name="Sisk P."/>
            <person name="Stolte C."/>
            <person name="Sykes S."/>
            <person name="Thomson T."/>
            <person name="Walk T."/>
            <person name="White J."/>
            <person name="Yandava C."/>
            <person name="Burger G."/>
            <person name="Gray M.W."/>
            <person name="Holland P.W.H."/>
            <person name="King N."/>
            <person name="Lang F.B.F."/>
            <person name="Roger A.J."/>
            <person name="Ruiz-Trillo I."/>
            <person name="Lander E."/>
            <person name="Nusbaum C."/>
        </authorList>
    </citation>
    <scope>NUCLEOTIDE SEQUENCE [LARGE SCALE GENOMIC DNA]</scope>
    <source>
        <strain evidence="12 13">ATCC 50062</strain>
    </source>
</reference>
<evidence type="ECO:0000256" key="6">
    <source>
        <dbReference type="PROSITE-ProRule" id="PRU00091"/>
    </source>
</evidence>
<dbReference type="SUPFAM" id="SSF49899">
    <property type="entry name" value="Concanavalin A-like lectins/glucanases"/>
    <property type="match status" value="1"/>
</dbReference>
<dbReference type="GO" id="GO:0008270">
    <property type="term" value="F:zinc ion binding"/>
    <property type="evidence" value="ECO:0007669"/>
    <property type="project" value="UniProtKB-KW"/>
</dbReference>
<evidence type="ECO:0000256" key="7">
    <source>
        <dbReference type="PROSITE-ProRule" id="PRU00221"/>
    </source>
</evidence>
<dbReference type="InterPro" id="IPR051944">
    <property type="entry name" value="BEACH_domain_protein"/>
</dbReference>
<dbReference type="EMBL" id="GL349441">
    <property type="protein sequence ID" value="KNC56444.1"/>
    <property type="molecule type" value="Genomic_DNA"/>
</dbReference>
<dbReference type="CDD" id="cd06071">
    <property type="entry name" value="Beach"/>
    <property type="match status" value="1"/>
</dbReference>
<dbReference type="PROSITE" id="PS50178">
    <property type="entry name" value="ZF_FYVE"/>
    <property type="match status" value="1"/>
</dbReference>
<dbReference type="SMART" id="SM01026">
    <property type="entry name" value="Beach"/>
    <property type="match status" value="1"/>
</dbReference>
<evidence type="ECO:0000259" key="10">
    <source>
        <dbReference type="PROSITE" id="PS50197"/>
    </source>
</evidence>
<keyword evidence="3" id="KW-0677">Repeat</keyword>
<dbReference type="PROSITE" id="PS50082">
    <property type="entry name" value="WD_REPEATS_2"/>
    <property type="match status" value="2"/>
</dbReference>
<dbReference type="InterPro" id="IPR011993">
    <property type="entry name" value="PH-like_dom_sf"/>
</dbReference>
<feature type="repeat" description="WD" evidence="7">
    <location>
        <begin position="3226"/>
        <end position="3267"/>
    </location>
</feature>
<sequence length="3508" mass="372119">MNWVKSLVNKVRAPGEHARGGPGGRGGSSGSDRGAGMEQGGGSGSDGQGGDLGGTTASSQRYTSSSWPASPADLAAVFPTTSPDSPQARAAALLASSSATFAQALADAAGVSGPARFLSPQAAQLSKISLENLNALLMPLLELFAELYLDAPRLDGDLIDQLTVTLAPLPLFVAAAACSLRSSLVAAGRAASSRAAAASATAALLVARDGTSSHGPLLVSVLEFVLTAPLTPLPLLADAVARTALPTALAKALVLAVGCEQRLGPPARTLAALITASHAAVEDLLDSDTVFVLCKLPPLSPSLLPPLAAVFSPAFLSLPAAASYIADKGCYRVAFSALVDGLADLSPQLVLDTLLALLAPLFEPDLSPPARLSLLRAFECGPDVYLIKLLSYMEATGSPTQLDQLIGTIVDLLYIESGQAAQQSVAPTRSVSAPADRGAADLMLSPGSATKVVTYPRAFTLLDLILSIFAVDPGAYEACNGPNVLSSFLIPLPSYAPVVQNRLIKLVQFVATSIKPHPTPELTRLAHLLATLALDAPVVVLITAVFTSLVSFDSSYRDEARELGVVDALVALLDPAAQPWTAPTAAIDAVTGTLACLLESNYTNVRAVRAASLPATLMDLLVHDSLRPAALTLLVRIVGADKRQEHADLVHYIELLHVHSKTSHAMTVDMLNAITLMFRANPGATATFRDLGGFVTLVSILVALEGVFAPTKDTPSPTDAPAVDAHALVLAVLRLLYHAVVSQEQNLAFVSAHIGFKPLGQILLNTGFLDSTLAPYYVYLLVAMAMPRLTSSARPSHPVPLPFGSDAWDVLLARLLAGDSIAGLAADALVLNAPPPPGGYTLPLVFSANTRLAHPAFVLLALNLVFHGTHLVDSLLPHLSALLEALAAAAVHNAASLGSASLLSALLAHSGTWLESERLRPGILRLIQAVGRVALAPSELRALLNLYTAHGGSAAATLELTNTLLLLAEPYANDPPFVNFDLRHKPGFAGLHMPSLGSRSWPPATGYTFGTWLYVEALDASHLLRLLTVSSDDKRSYLALSLLGTTPLLSTSAADTAAATFAGAVIKSRRWYHLVVTHSRSRLHASVASLYIDGLLAGSHRCPYPASAASQVSALIGTSPSMRGSAESAAFKLGATYMIEAVASPRDVHLWYCLGPQYSGTFDPSLEPYQSYAPFDGPNLATATALDASDSSSAASDPSSAAAAAASAVAALASLAAARLAAPAAALATAIAPAGASPVDPSPAGRSFAFFEWASYLNYAAASFTTLTGPNIVFAFSAKSYLDLSSKVTTHAGADALVASSHLLNLASPAAAAPRSLIAPRSAAALALATEPFAPSGTGGAGRSSGPPGAGDPPALQAGTPLYYDLERAALASASAVSGDAASGSVGRLMGLAGAYTPTTLATALQSVGGVPVVLELVATATTRDELFARVQLLSQLLDAAPQNLAQMTALAGYEILAQVMVDKVRDNLVDHATLNALVALVGKDIVSQDHGLIASVAAFDALFANPCMWASAPVALQALLLSRLSYLVTFSSLAELNLSAFRASGVLIHVLEFMLAPETATSLLEPARALLRALLAADPREVDFSELAHYLVATLSATVETQGWVGASESARPRTDSGGSRPRRRRRARSFGAASARAFHEHVLDSPGIAAGLRVAPVVGNSEDKASRLVSIRNMLLTDVLDALAGPARGSSPQAASVAAEIFARRTTRQWVLFFLERNVHKSTVLLALRILGSLLLGEHASSFAREFRASDGFAALAHMLPHAASSFTAYFLLFAILLGRLDLVVNPPEGLDGCATDENGIFASGATPLQLLVDAFGVEEATVVHGDIVLVLLAMLKARCAAVLAAEASGGSESQTPAEAAASSSSVEVTMLKFMTFLFKASPSFRTLASKDDVICQLTEVLFPRAHIATSVVETSLLTPVREDSSLDEAVGSCDGGDDHDHDRDAGFVVIQPVENAESSPSRRPALPVRRSSISRSPSPTSPSVSVAVRRQGLAAPGSPSPRSVSDSGFRLPSTPVTPASPQSASRRKLQDFYGLSPSSSPSASAGAVESTVESSSSGESPSSSAQSQLVTLFLHPVSMLVFDFLRTLVQESFIHSSTGPELLERVLEAVPPYVGRDHHVLFQSKLLSDLMDYLAASLTVDKLVASPNLAAAAEAFYSLLVAKVYRKSFPGGSRLVFDFLVTLITKLGVSAAPASAALVAPLTSALSLIVIHDVYCAANGVGREPPLDVLNRLLLYQQTVFLPTNTSSEFYGCLCYWLYRFLLHDDSHLRLSAMNLWKLLILTRREHVGPFLASSPEADVYTGGFERLVRDKDFNGFSYWMAEHDSAVKAVFDVTLAPVWEAFERIQVRGQAAALRKANAARSAAQEARLRVKQATFAAMKKADMRRMNRVVGIQHVQAVRRRKRRLAIADRTKQVSILWRETRAELYRQRGLWEDARATALLKWKLDRTEGPHRIRLKMTPNPDFYARFPFLGEGQNSGDGGKIPTSRDSAAWAELMDAAEPAAVAVQAGAVGDAAGRGLDAVDGAADAADAQIAPIVLPVTRSGEFAPSHVGGSANGNAAERDDAIGEESGDGSGDDNDDEDDDDDDDTVLVGRNEGKWLGGDETLSEERTDRKILRLLEPGERMRYMYNCARIVGLDTWPALFLVCESAVYVIDYYMVLPSGDVEDVSGASVHEVDPALGPLAFSSEAAEKEGHAVVWWKYEDIANVLKRRYLLRDNALELFSVDGRNDLLMFDIAQRNEVVSKIKAKCSSSSRSPLEALGGLFSSSAVSWSLLSETGRPLRGSEGGGSSRRGLNKLFASSSSSVKARWVEGSISNFEYLMHLNTLAGRSYNDLTQYPVFPWILSDYVSETLDLSDPSVYRDLSKPMGAIGAERRAQFEERYAMWEDDMAPPFHYGTHYSSAGTVLHYLIRMEPFTSHFLKLQGGKFDHPDRLFASLRESWESASALNMSDVKELIPEFFYLPDFLANVNKFELGVRQDGVVISDVELPPWAHGSAREFVRIHRAALESDYVSAHLHEWIDLVFGYKQRGEAARDALNVFFHLTYEGAVDIAAIDDPVIKAATIAQINNFGQTPRQLFKKPHPARNMERVREASLQMTVFSAPHVLLPSSAPVRQLDSLVGLLRVVNDTLQVAPALHTLILPHCNKVLAWGFPDHALVEKAAESGKVLGRTEGMHHGQLTAVLMDPTGSTLYTGGDDCCVAVWASTKPRKAREFTLIKRLSGHEGAVSCLALSRSFSIFVSGSMDGTAIVWDLNRRVYVEELAGHGAPVRQVAINHLSGDIVSITLTSAFVWSINGELLVRADIGLRASEALLSVALSMGPVWRSDNVVVTGHADGCINFWSVTGSELELRHSASVPAPADVGEAERLARLWRSVHDTQGVLTTLGSVAPDAVGVTALALAPDDRKLYSGDVLGRVFSWSLPDGGSSDYWVKDESVKACTACALTFTLLERRHHCRQCGRIFCSACSSNKVPLQGKRGKLGRVCDGCHAAGAWSSPAASASE</sequence>
<organism evidence="12 13">
    <name type="scientific">Thecamonas trahens ATCC 50062</name>
    <dbReference type="NCBI Taxonomy" id="461836"/>
    <lineage>
        <taxon>Eukaryota</taxon>
        <taxon>Apusozoa</taxon>
        <taxon>Apusomonadida</taxon>
        <taxon>Apusomonadidae</taxon>
        <taxon>Thecamonas</taxon>
    </lineage>
</organism>
<evidence type="ECO:0000259" key="9">
    <source>
        <dbReference type="PROSITE" id="PS50178"/>
    </source>
</evidence>
<dbReference type="GeneID" id="25562095"/>
<dbReference type="InterPro" id="IPR013083">
    <property type="entry name" value="Znf_RING/FYVE/PHD"/>
</dbReference>
<proteinExistence type="predicted"/>
<evidence type="ECO:0000256" key="1">
    <source>
        <dbReference type="ARBA" id="ARBA00022574"/>
    </source>
</evidence>
<evidence type="ECO:0000313" key="12">
    <source>
        <dbReference type="EMBL" id="KNC56444.1"/>
    </source>
</evidence>
<dbReference type="CDD" id="cd01201">
    <property type="entry name" value="PH_BEACH"/>
    <property type="match status" value="1"/>
</dbReference>
<dbReference type="InterPro" id="IPR000306">
    <property type="entry name" value="Znf_FYVE"/>
</dbReference>
<name>A0A0L0DVU9_THETB</name>
<dbReference type="Gene3D" id="2.60.120.200">
    <property type="match status" value="1"/>
</dbReference>
<keyword evidence="2" id="KW-0479">Metal-binding</keyword>
<dbReference type="RefSeq" id="XP_013760956.1">
    <property type="nucleotide sequence ID" value="XM_013905502.1"/>
</dbReference>
<dbReference type="InterPro" id="IPR000409">
    <property type="entry name" value="BEACH_dom"/>
</dbReference>
<feature type="compositionally biased region" description="Gly residues" evidence="8">
    <location>
        <begin position="37"/>
        <end position="53"/>
    </location>
</feature>
<dbReference type="InterPro" id="IPR015943">
    <property type="entry name" value="WD40/YVTN_repeat-like_dom_sf"/>
</dbReference>
<dbReference type="InterPro" id="IPR036322">
    <property type="entry name" value="WD40_repeat_dom_sf"/>
</dbReference>
<dbReference type="PROSITE" id="PS50294">
    <property type="entry name" value="WD_REPEATS_REGION"/>
    <property type="match status" value="1"/>
</dbReference>
<feature type="compositionally biased region" description="Acidic residues" evidence="8">
    <location>
        <begin position="2571"/>
        <end position="2594"/>
    </location>
</feature>
<keyword evidence="1 7" id="KW-0853">WD repeat</keyword>
<feature type="region of interest" description="Disordered" evidence="8">
    <location>
        <begin position="1954"/>
        <end position="2065"/>
    </location>
</feature>
<dbReference type="SMART" id="SM00320">
    <property type="entry name" value="WD40"/>
    <property type="match status" value="4"/>
</dbReference>
<dbReference type="OrthoDB" id="26681at2759"/>
<dbReference type="Pfam" id="PF13385">
    <property type="entry name" value="Laminin_G_3"/>
    <property type="match status" value="1"/>
</dbReference>
<evidence type="ECO:0000256" key="5">
    <source>
        <dbReference type="ARBA" id="ARBA00022833"/>
    </source>
</evidence>
<dbReference type="PANTHER" id="PTHR46108:SF4">
    <property type="entry name" value="BLUE CHEESE"/>
    <property type="match status" value="1"/>
</dbReference>
<feature type="compositionally biased region" description="Low complexity" evidence="8">
    <location>
        <begin position="1970"/>
        <end position="1993"/>
    </location>
</feature>
<feature type="region of interest" description="Disordered" evidence="8">
    <location>
        <begin position="2553"/>
        <end position="2611"/>
    </location>
</feature>
<dbReference type="InterPro" id="IPR011011">
    <property type="entry name" value="Znf_FYVE_PHD"/>
</dbReference>
<dbReference type="InterPro" id="IPR031570">
    <property type="entry name" value="NBEA/BDCP_DUF4704"/>
</dbReference>
<dbReference type="PROSITE" id="PS50197">
    <property type="entry name" value="BEACH"/>
    <property type="match status" value="1"/>
</dbReference>
<dbReference type="SUPFAM" id="SSF48371">
    <property type="entry name" value="ARM repeat"/>
    <property type="match status" value="1"/>
</dbReference>
<dbReference type="Pfam" id="PF02138">
    <property type="entry name" value="Beach"/>
    <property type="match status" value="1"/>
</dbReference>
<feature type="repeat" description="WD" evidence="7">
    <location>
        <begin position="3178"/>
        <end position="3209"/>
    </location>
</feature>
<dbReference type="SMART" id="SM00064">
    <property type="entry name" value="FYVE"/>
    <property type="match status" value="1"/>
</dbReference>
<evidence type="ECO:0000256" key="4">
    <source>
        <dbReference type="ARBA" id="ARBA00022771"/>
    </source>
</evidence>
<feature type="region of interest" description="Disordered" evidence="8">
    <location>
        <begin position="1607"/>
        <end position="1628"/>
    </location>
</feature>
<keyword evidence="13" id="KW-1185">Reference proteome</keyword>
<dbReference type="Gene3D" id="1.10.1540.10">
    <property type="entry name" value="BEACH domain"/>
    <property type="match status" value="1"/>
</dbReference>
<dbReference type="Pfam" id="PF15787">
    <property type="entry name" value="DUF4704"/>
    <property type="match status" value="1"/>
</dbReference>
<dbReference type="FunFam" id="1.10.1540.10:FF:000002">
    <property type="entry name" value="WD repeat and FYVE domain containing 3"/>
    <property type="match status" value="1"/>
</dbReference>
<feature type="domain" description="BEACH" evidence="10">
    <location>
        <begin position="2800"/>
        <end position="3091"/>
    </location>
</feature>
<dbReference type="Pfam" id="PF00400">
    <property type="entry name" value="WD40"/>
    <property type="match status" value="2"/>
</dbReference>
<dbReference type="InterPro" id="IPR001680">
    <property type="entry name" value="WD40_rpt"/>
</dbReference>
<evidence type="ECO:0000259" key="11">
    <source>
        <dbReference type="PROSITE" id="PS51783"/>
    </source>
</evidence>
<keyword evidence="4 6" id="KW-0863">Zinc-finger</keyword>
<accession>A0A0L0DVU9</accession>
<dbReference type="SUPFAM" id="SSF50978">
    <property type="entry name" value="WD40 repeat-like"/>
    <property type="match status" value="1"/>
</dbReference>
<dbReference type="Proteomes" id="UP000054408">
    <property type="component" value="Unassembled WGS sequence"/>
</dbReference>
<dbReference type="Pfam" id="PF14844">
    <property type="entry name" value="PH_BEACH"/>
    <property type="match status" value="1"/>
</dbReference>
<evidence type="ECO:0000256" key="3">
    <source>
        <dbReference type="ARBA" id="ARBA00022737"/>
    </source>
</evidence>
<dbReference type="InterPro" id="IPR036372">
    <property type="entry name" value="BEACH_dom_sf"/>
</dbReference>
<evidence type="ECO:0000256" key="2">
    <source>
        <dbReference type="ARBA" id="ARBA00022723"/>
    </source>
</evidence>
<dbReference type="SUPFAM" id="SSF81837">
    <property type="entry name" value="BEACH domain"/>
    <property type="match status" value="1"/>
</dbReference>
<feature type="compositionally biased region" description="Low complexity" evidence="8">
    <location>
        <begin position="2039"/>
        <end position="2065"/>
    </location>
</feature>
<dbReference type="Gene3D" id="3.30.40.10">
    <property type="entry name" value="Zinc/RING finger domain, C3HC4 (zinc finger)"/>
    <property type="match status" value="1"/>
</dbReference>
<dbReference type="InterPro" id="IPR017455">
    <property type="entry name" value="Znf_FYVE-rel"/>
</dbReference>
<keyword evidence="5" id="KW-0862">Zinc</keyword>
<dbReference type="STRING" id="461836.A0A0L0DVU9"/>
<evidence type="ECO:0000256" key="8">
    <source>
        <dbReference type="SAM" id="MobiDB-lite"/>
    </source>
</evidence>
<feature type="region of interest" description="Disordered" evidence="8">
    <location>
        <begin position="1"/>
        <end position="67"/>
    </location>
</feature>
<dbReference type="InterPro" id="IPR013320">
    <property type="entry name" value="ConA-like_dom_sf"/>
</dbReference>
<dbReference type="eggNOG" id="KOG1788">
    <property type="taxonomic scope" value="Eukaryota"/>
</dbReference>
<protein>
    <submittedName>
        <fullName evidence="12">WD repeat and FYVE domain-containing protein 3</fullName>
    </submittedName>
</protein>
<dbReference type="SUPFAM" id="SSF57903">
    <property type="entry name" value="FYVE/PHD zinc finger"/>
    <property type="match status" value="1"/>
</dbReference>
<feature type="compositionally biased region" description="Polar residues" evidence="8">
    <location>
        <begin position="2017"/>
        <end position="2027"/>
    </location>
</feature>
<dbReference type="OMA" id="GVCHLIE"/>